<dbReference type="SUPFAM" id="SSF102114">
    <property type="entry name" value="Radical SAM enzymes"/>
    <property type="match status" value="1"/>
</dbReference>
<dbReference type="EMBL" id="FNCN01000001">
    <property type="protein sequence ID" value="SDF98744.1"/>
    <property type="molecule type" value="Genomic_DNA"/>
</dbReference>
<dbReference type="GO" id="GO:0003824">
    <property type="term" value="F:catalytic activity"/>
    <property type="evidence" value="ECO:0007669"/>
    <property type="project" value="InterPro"/>
</dbReference>
<feature type="domain" description="Radical SAM core" evidence="6">
    <location>
        <begin position="195"/>
        <end position="414"/>
    </location>
</feature>
<evidence type="ECO:0000256" key="3">
    <source>
        <dbReference type="ARBA" id="ARBA00022723"/>
    </source>
</evidence>
<dbReference type="STRING" id="504805.SAMN05421505_10116"/>
<comment type="cofactor">
    <cofactor evidence="1">
        <name>[4Fe-4S] cluster</name>
        <dbReference type="ChEBI" id="CHEBI:49883"/>
    </cofactor>
</comment>
<dbReference type="SFLD" id="SFLDG01082">
    <property type="entry name" value="B12-binding_domain_containing"/>
    <property type="match status" value="1"/>
</dbReference>
<dbReference type="InterPro" id="IPR023404">
    <property type="entry name" value="rSAM_horseshoe"/>
</dbReference>
<evidence type="ECO:0000313" key="8">
    <source>
        <dbReference type="Proteomes" id="UP000198923"/>
    </source>
</evidence>
<dbReference type="CDD" id="cd01335">
    <property type="entry name" value="Radical_SAM"/>
    <property type="match status" value="1"/>
</dbReference>
<dbReference type="InterPro" id="IPR051198">
    <property type="entry name" value="BchE-like"/>
</dbReference>
<protein>
    <submittedName>
        <fullName evidence="7">Radical SAM superfamily protein</fullName>
    </submittedName>
</protein>
<dbReference type="InterPro" id="IPR007197">
    <property type="entry name" value="rSAM"/>
</dbReference>
<dbReference type="RefSeq" id="WP_093166949.1">
    <property type="nucleotide sequence ID" value="NZ_FNCN01000001.1"/>
</dbReference>
<keyword evidence="3" id="KW-0479">Metal-binding</keyword>
<evidence type="ECO:0000259" key="6">
    <source>
        <dbReference type="PROSITE" id="PS51918"/>
    </source>
</evidence>
<keyword evidence="5" id="KW-0411">Iron-sulfur</keyword>
<evidence type="ECO:0000256" key="1">
    <source>
        <dbReference type="ARBA" id="ARBA00001966"/>
    </source>
</evidence>
<keyword evidence="2" id="KW-0949">S-adenosyl-L-methionine</keyword>
<sequence length="441" mass="49534">MKVLVVWPPHVPSYFNAGHHTPLYMTAGYLRAQPYVERVDVRDAGVLNTHWKAIGDLLYQGRYDVIAMMNDFDAVDGFERFTAYARELSPDSRLITFGRLSSMNPGFFQRYGLDAIVQSGDYEPGVAHYLASLAAGTPHTALPGVAVRHGERWVPPAREGDALPSAEWVLPDVREIPYEHYDRLYARDEDKFCGIPFRRELVVPAARGCPVGCEFCEVHEIFGLRERRLSVDATVAYIEESTRALPFEYVAFYAPTFTLDKRWVRELCNRFLAGPVSPRWKCATTVHHLDADLVELMGAAGCVRISVGLETLEPDGHGALPRTKRIHEERFRDLAEQCAKAGIELNAFVIVGLPGTGAEGARRTRTLVGEVGARFRPTMYTRLHDMKPTMTPLEVSRYNRHLIAEPGGADDDGLYEFLFGRETRVTSVYERIPSVADRSAE</sequence>
<dbReference type="SFLD" id="SFLDS00029">
    <property type="entry name" value="Radical_SAM"/>
    <property type="match status" value="1"/>
</dbReference>
<dbReference type="PANTHER" id="PTHR43409:SF16">
    <property type="entry name" value="SLR0320 PROTEIN"/>
    <property type="match status" value="1"/>
</dbReference>
<dbReference type="Pfam" id="PF04055">
    <property type="entry name" value="Radical_SAM"/>
    <property type="match status" value="1"/>
</dbReference>
<dbReference type="Gene3D" id="3.80.30.20">
    <property type="entry name" value="tm_1862 like domain"/>
    <property type="match status" value="1"/>
</dbReference>
<evidence type="ECO:0000256" key="4">
    <source>
        <dbReference type="ARBA" id="ARBA00023004"/>
    </source>
</evidence>
<dbReference type="PANTHER" id="PTHR43409">
    <property type="entry name" value="ANAEROBIC MAGNESIUM-PROTOPORPHYRIN IX MONOMETHYL ESTER CYCLASE-RELATED"/>
    <property type="match status" value="1"/>
</dbReference>
<name>A0A1G7QJR8_9ACTN</name>
<dbReference type="GO" id="GO:0051536">
    <property type="term" value="F:iron-sulfur cluster binding"/>
    <property type="evidence" value="ECO:0007669"/>
    <property type="project" value="UniProtKB-KW"/>
</dbReference>
<keyword evidence="8" id="KW-1185">Reference proteome</keyword>
<evidence type="ECO:0000313" key="7">
    <source>
        <dbReference type="EMBL" id="SDF98744.1"/>
    </source>
</evidence>
<keyword evidence="4" id="KW-0408">Iron</keyword>
<dbReference type="InterPro" id="IPR006638">
    <property type="entry name" value="Elp3/MiaA/NifB-like_rSAM"/>
</dbReference>
<organism evidence="7 8">
    <name type="scientific">Sinosporangium album</name>
    <dbReference type="NCBI Taxonomy" id="504805"/>
    <lineage>
        <taxon>Bacteria</taxon>
        <taxon>Bacillati</taxon>
        <taxon>Actinomycetota</taxon>
        <taxon>Actinomycetes</taxon>
        <taxon>Streptosporangiales</taxon>
        <taxon>Streptosporangiaceae</taxon>
        <taxon>Sinosporangium</taxon>
    </lineage>
</organism>
<evidence type="ECO:0000256" key="2">
    <source>
        <dbReference type="ARBA" id="ARBA00022691"/>
    </source>
</evidence>
<dbReference type="GO" id="GO:0005829">
    <property type="term" value="C:cytosol"/>
    <property type="evidence" value="ECO:0007669"/>
    <property type="project" value="TreeGrafter"/>
</dbReference>
<dbReference type="GO" id="GO:0046872">
    <property type="term" value="F:metal ion binding"/>
    <property type="evidence" value="ECO:0007669"/>
    <property type="project" value="UniProtKB-KW"/>
</dbReference>
<dbReference type="InterPro" id="IPR058240">
    <property type="entry name" value="rSAM_sf"/>
</dbReference>
<dbReference type="AlphaFoldDB" id="A0A1G7QJR8"/>
<evidence type="ECO:0000256" key="5">
    <source>
        <dbReference type="ARBA" id="ARBA00023014"/>
    </source>
</evidence>
<dbReference type="Proteomes" id="UP000198923">
    <property type="component" value="Unassembled WGS sequence"/>
</dbReference>
<dbReference type="OrthoDB" id="5298546at2"/>
<proteinExistence type="predicted"/>
<dbReference type="SMART" id="SM00729">
    <property type="entry name" value="Elp3"/>
    <property type="match status" value="1"/>
</dbReference>
<dbReference type="PROSITE" id="PS51918">
    <property type="entry name" value="RADICAL_SAM"/>
    <property type="match status" value="1"/>
</dbReference>
<gene>
    <name evidence="7" type="ORF">SAMN05421505_10116</name>
</gene>
<accession>A0A1G7QJR8</accession>
<reference evidence="7 8" key="1">
    <citation type="submission" date="2016-10" db="EMBL/GenBank/DDBJ databases">
        <authorList>
            <person name="de Groot N.N."/>
        </authorList>
    </citation>
    <scope>NUCLEOTIDE SEQUENCE [LARGE SCALE GENOMIC DNA]</scope>
    <source>
        <strain evidence="7 8">CPCC 201354</strain>
    </source>
</reference>